<reference evidence="4 5" key="1">
    <citation type="journal article" date="2019" name="Nat. Ecol. Evol.">
        <title>Megaphylogeny resolves global patterns of mushroom evolution.</title>
        <authorList>
            <person name="Varga T."/>
            <person name="Krizsan K."/>
            <person name="Foldi C."/>
            <person name="Dima B."/>
            <person name="Sanchez-Garcia M."/>
            <person name="Sanchez-Ramirez S."/>
            <person name="Szollosi G.J."/>
            <person name="Szarkandi J.G."/>
            <person name="Papp V."/>
            <person name="Albert L."/>
            <person name="Andreopoulos W."/>
            <person name="Angelini C."/>
            <person name="Antonin V."/>
            <person name="Barry K.W."/>
            <person name="Bougher N.L."/>
            <person name="Buchanan P."/>
            <person name="Buyck B."/>
            <person name="Bense V."/>
            <person name="Catcheside P."/>
            <person name="Chovatia M."/>
            <person name="Cooper J."/>
            <person name="Damon W."/>
            <person name="Desjardin D."/>
            <person name="Finy P."/>
            <person name="Geml J."/>
            <person name="Haridas S."/>
            <person name="Hughes K."/>
            <person name="Justo A."/>
            <person name="Karasinski D."/>
            <person name="Kautmanova I."/>
            <person name="Kiss B."/>
            <person name="Kocsube S."/>
            <person name="Kotiranta H."/>
            <person name="LaButti K.M."/>
            <person name="Lechner B.E."/>
            <person name="Liimatainen K."/>
            <person name="Lipzen A."/>
            <person name="Lukacs Z."/>
            <person name="Mihaltcheva S."/>
            <person name="Morgado L.N."/>
            <person name="Niskanen T."/>
            <person name="Noordeloos M.E."/>
            <person name="Ohm R.A."/>
            <person name="Ortiz-Santana B."/>
            <person name="Ovrebo C."/>
            <person name="Racz N."/>
            <person name="Riley R."/>
            <person name="Savchenko A."/>
            <person name="Shiryaev A."/>
            <person name="Soop K."/>
            <person name="Spirin V."/>
            <person name="Szebenyi C."/>
            <person name="Tomsovsky M."/>
            <person name="Tulloss R.E."/>
            <person name="Uehling J."/>
            <person name="Grigoriev I.V."/>
            <person name="Vagvolgyi C."/>
            <person name="Papp T."/>
            <person name="Martin F.M."/>
            <person name="Miettinen O."/>
            <person name="Hibbett D.S."/>
            <person name="Nagy L.G."/>
        </authorList>
    </citation>
    <scope>NUCLEOTIDE SEQUENCE [LARGE SCALE GENOMIC DNA]</scope>
    <source>
        <strain evidence="4 5">CBS 166.37</strain>
    </source>
</reference>
<evidence type="ECO:0000313" key="4">
    <source>
        <dbReference type="EMBL" id="TFK39062.1"/>
    </source>
</evidence>
<accession>A0A5C3M1P6</accession>
<name>A0A5C3M1P6_9AGAR</name>
<dbReference type="Pfam" id="PF12051">
    <property type="entry name" value="DUF3533"/>
    <property type="match status" value="1"/>
</dbReference>
<feature type="transmembrane region" description="Helical" evidence="2">
    <location>
        <begin position="291"/>
        <end position="311"/>
    </location>
</feature>
<dbReference type="InterPro" id="IPR022703">
    <property type="entry name" value="DUF3533"/>
</dbReference>
<dbReference type="PANTHER" id="PTHR34814:SF1">
    <property type="entry name" value="NITROSOGUANIDINE RESISTANCE PROTEIN SNG1"/>
    <property type="match status" value="1"/>
</dbReference>
<dbReference type="GO" id="GO:0016020">
    <property type="term" value="C:membrane"/>
    <property type="evidence" value="ECO:0007669"/>
    <property type="project" value="TreeGrafter"/>
</dbReference>
<gene>
    <name evidence="4" type="ORF">BDQ12DRAFT_604534</name>
</gene>
<sequence>MHKTDQHTKTARAVYLKAYIGGMFMVTIVIFAIFSIYWGSLWKVPAGKLEGWIVDFDEGRIGENVTHELLSMPNHVISWTQVPASLFSNGRDDILHAVRDEQVWVVASINSGASLRLNSSVSNPNSSYNGSDAITVYAIEARNENAFRSFIRPTVQGQLDTIKQSLAATLAEELALLPNLSSLMSTSPQTVVAPILYTIDNFIPFDQPVASAATFVGLIYLLILSFFTVMIGNGAREASGLNRLLTFRSLIALRFLSPLVGYFFLSLFYSLLNVAFHLDLGATFGRAGFMVFWMLNWCGMLAVGLALEALLPLLTVRFIPFFLIAWIISNVSVCIFPIDMLPTVYRYGYGAPFYNVSRSIRTIAFGTKNNVGMNFGILLAWVAVSCISMPLIQWFVRRPHVRKAEDKYRHDSENGSDDYEKQDGRARVDG</sequence>
<dbReference type="InterPro" id="IPR053001">
    <property type="entry name" value="MNNG_permease-like"/>
</dbReference>
<dbReference type="OrthoDB" id="2140105at2759"/>
<evidence type="ECO:0000259" key="3">
    <source>
        <dbReference type="Pfam" id="PF12051"/>
    </source>
</evidence>
<dbReference type="EMBL" id="ML213601">
    <property type="protein sequence ID" value="TFK39062.1"/>
    <property type="molecule type" value="Genomic_DNA"/>
</dbReference>
<feature type="transmembrane region" description="Helical" evidence="2">
    <location>
        <begin position="251"/>
        <end position="271"/>
    </location>
</feature>
<organism evidence="4 5">
    <name type="scientific">Crucibulum laeve</name>
    <dbReference type="NCBI Taxonomy" id="68775"/>
    <lineage>
        <taxon>Eukaryota</taxon>
        <taxon>Fungi</taxon>
        <taxon>Dikarya</taxon>
        <taxon>Basidiomycota</taxon>
        <taxon>Agaricomycotina</taxon>
        <taxon>Agaricomycetes</taxon>
        <taxon>Agaricomycetidae</taxon>
        <taxon>Agaricales</taxon>
        <taxon>Agaricineae</taxon>
        <taxon>Nidulariaceae</taxon>
        <taxon>Crucibulum</taxon>
    </lineage>
</organism>
<dbReference type="AlphaFoldDB" id="A0A5C3M1P6"/>
<dbReference type="Proteomes" id="UP000308652">
    <property type="component" value="Unassembled WGS sequence"/>
</dbReference>
<feature type="transmembrane region" description="Helical" evidence="2">
    <location>
        <begin position="318"/>
        <end position="338"/>
    </location>
</feature>
<dbReference type="PANTHER" id="PTHR34814">
    <property type="entry name" value="NITROSOGUANIDINE RESISTANCE PROTEIN SNG1"/>
    <property type="match status" value="1"/>
</dbReference>
<keyword evidence="2" id="KW-0472">Membrane</keyword>
<dbReference type="STRING" id="68775.A0A5C3M1P6"/>
<feature type="domain" description="DUF3533" evidence="3">
    <location>
        <begin position="23"/>
        <end position="386"/>
    </location>
</feature>
<evidence type="ECO:0000256" key="2">
    <source>
        <dbReference type="SAM" id="Phobius"/>
    </source>
</evidence>
<evidence type="ECO:0000256" key="1">
    <source>
        <dbReference type="SAM" id="MobiDB-lite"/>
    </source>
</evidence>
<feature type="transmembrane region" description="Helical" evidence="2">
    <location>
        <begin position="20"/>
        <end position="39"/>
    </location>
</feature>
<protein>
    <recommendedName>
        <fullName evidence="3">DUF3533 domain-containing protein</fullName>
    </recommendedName>
</protein>
<feature type="transmembrane region" description="Helical" evidence="2">
    <location>
        <begin position="375"/>
        <end position="396"/>
    </location>
</feature>
<keyword evidence="2" id="KW-1133">Transmembrane helix</keyword>
<keyword evidence="2" id="KW-0812">Transmembrane</keyword>
<feature type="transmembrane region" description="Helical" evidence="2">
    <location>
        <begin position="209"/>
        <end position="231"/>
    </location>
</feature>
<feature type="region of interest" description="Disordered" evidence="1">
    <location>
        <begin position="406"/>
        <end position="430"/>
    </location>
</feature>
<keyword evidence="5" id="KW-1185">Reference proteome</keyword>
<evidence type="ECO:0000313" key="5">
    <source>
        <dbReference type="Proteomes" id="UP000308652"/>
    </source>
</evidence>
<proteinExistence type="predicted"/>